<dbReference type="PATRIC" id="fig|292.27.peg.1390"/>
<evidence type="ECO:0000256" key="9">
    <source>
        <dbReference type="ARBA" id="ARBA00023136"/>
    </source>
</evidence>
<dbReference type="PANTHER" id="PTHR34501:SF9">
    <property type="entry name" value="MAJOR OUTER MEMBRANE PROTEIN P.IA"/>
    <property type="match status" value="1"/>
</dbReference>
<dbReference type="SUPFAM" id="SSF56935">
    <property type="entry name" value="Porins"/>
    <property type="match status" value="1"/>
</dbReference>
<comment type="subcellular location">
    <subcellularLocation>
        <location evidence="1">Cell outer membrane</location>
        <topology evidence="1">Multi-pass membrane protein</topology>
    </subcellularLocation>
</comment>
<evidence type="ECO:0000256" key="4">
    <source>
        <dbReference type="ARBA" id="ARBA00022452"/>
    </source>
</evidence>
<evidence type="ECO:0000256" key="1">
    <source>
        <dbReference type="ARBA" id="ARBA00004571"/>
    </source>
</evidence>
<evidence type="ECO:0000256" key="2">
    <source>
        <dbReference type="ARBA" id="ARBA00011233"/>
    </source>
</evidence>
<keyword evidence="6" id="KW-0732">Signal</keyword>
<evidence type="ECO:0000256" key="10">
    <source>
        <dbReference type="ARBA" id="ARBA00023237"/>
    </source>
</evidence>
<sequence length="356" mass="37280">MCASGAAHAQSSVTLYGIIDTGVEYVTNVGPQKQSVVKVPQLTGSLPSRWGLRGKEDLGGGLSAVFVLESGFSPGQGTLNQSGRLFGRQAYVGLSGRWGTLSVGRQYSQIYWAIPGDTMGPNIYAAGLLDTYLSQARLDNTIVYSITSSGLTFGVSYSLGRDAVAPAAAGGCAGQSPTDYRACKSISAMLKYEADSWGISTAFDRNYGGGGPDSPLPSSSQTDTRAVIDGYVKFGTATIGGGFLHRINHGEMAPGVFDASSNYWWLGATYLPVPSIVLDAQFGHLTVNGYDAGASVIAARAMYLLSKRSSVYVTAGRIFNQRNSVLTIDGGTAGTSSWPAPGVDQTGVMVGIRHMF</sequence>
<dbReference type="GO" id="GO:0009279">
    <property type="term" value="C:cell outer membrane"/>
    <property type="evidence" value="ECO:0007669"/>
    <property type="project" value="UniProtKB-SubCell"/>
</dbReference>
<proteinExistence type="predicted"/>
<protein>
    <submittedName>
        <fullName evidence="12">Porin</fullName>
    </submittedName>
</protein>
<evidence type="ECO:0000256" key="5">
    <source>
        <dbReference type="ARBA" id="ARBA00022692"/>
    </source>
</evidence>
<feature type="domain" description="Porin" evidence="11">
    <location>
        <begin position="3"/>
        <end position="321"/>
    </location>
</feature>
<evidence type="ECO:0000313" key="12">
    <source>
        <dbReference type="EMBL" id="KML60505.1"/>
    </source>
</evidence>
<keyword evidence="4" id="KW-1134">Transmembrane beta strand</keyword>
<dbReference type="PANTHER" id="PTHR34501">
    <property type="entry name" value="PROTEIN YDDL-RELATED"/>
    <property type="match status" value="1"/>
</dbReference>
<dbReference type="InterPro" id="IPR050298">
    <property type="entry name" value="Gram-neg_bact_OMP"/>
</dbReference>
<keyword evidence="8" id="KW-0626">Porin</keyword>
<dbReference type="GO" id="GO:0006811">
    <property type="term" value="P:monoatomic ion transport"/>
    <property type="evidence" value="ECO:0007669"/>
    <property type="project" value="UniProtKB-KW"/>
</dbReference>
<keyword evidence="5" id="KW-0812">Transmembrane</keyword>
<comment type="caution">
    <text evidence="12">The sequence shown here is derived from an EMBL/GenBank/DDBJ whole genome shotgun (WGS) entry which is preliminary data.</text>
</comment>
<keyword evidence="10" id="KW-0998">Cell outer membrane</keyword>
<keyword evidence="3" id="KW-0813">Transport</keyword>
<keyword evidence="9" id="KW-0472">Membrane</keyword>
<dbReference type="GO" id="GO:0015288">
    <property type="term" value="F:porin activity"/>
    <property type="evidence" value="ECO:0007669"/>
    <property type="project" value="UniProtKB-KW"/>
</dbReference>
<evidence type="ECO:0000256" key="6">
    <source>
        <dbReference type="ARBA" id="ARBA00022729"/>
    </source>
</evidence>
<dbReference type="Proteomes" id="UP000036338">
    <property type="component" value="Unassembled WGS sequence"/>
</dbReference>
<accession>A0A0J6A412</accession>
<reference evidence="12 13" key="1">
    <citation type="submission" date="2015-05" db="EMBL/GenBank/DDBJ databases">
        <title>Draft genome of Burkholderia cepacia LK29.</title>
        <authorList>
            <person name="Chan X.Y."/>
        </authorList>
    </citation>
    <scope>NUCLEOTIDE SEQUENCE [LARGE SCALE GENOMIC DNA]</scope>
    <source>
        <strain evidence="12 13">LK29</strain>
    </source>
</reference>
<dbReference type="EMBL" id="LDWR01000014">
    <property type="protein sequence ID" value="KML60505.1"/>
    <property type="molecule type" value="Genomic_DNA"/>
</dbReference>
<dbReference type="InterPro" id="IPR023614">
    <property type="entry name" value="Porin_dom_sf"/>
</dbReference>
<dbReference type="Pfam" id="PF13609">
    <property type="entry name" value="Porin_4"/>
    <property type="match status" value="1"/>
</dbReference>
<name>A0A0J6A412_BURCE</name>
<dbReference type="AlphaFoldDB" id="A0A0J6A412"/>
<evidence type="ECO:0000256" key="8">
    <source>
        <dbReference type="ARBA" id="ARBA00023114"/>
    </source>
</evidence>
<organism evidence="12 13">
    <name type="scientific">Burkholderia cepacia</name>
    <name type="common">Pseudomonas cepacia</name>
    <dbReference type="NCBI Taxonomy" id="292"/>
    <lineage>
        <taxon>Bacteria</taxon>
        <taxon>Pseudomonadati</taxon>
        <taxon>Pseudomonadota</taxon>
        <taxon>Betaproteobacteria</taxon>
        <taxon>Burkholderiales</taxon>
        <taxon>Burkholderiaceae</taxon>
        <taxon>Burkholderia</taxon>
        <taxon>Burkholderia cepacia complex</taxon>
    </lineage>
</organism>
<evidence type="ECO:0000256" key="3">
    <source>
        <dbReference type="ARBA" id="ARBA00022448"/>
    </source>
</evidence>
<evidence type="ECO:0000313" key="13">
    <source>
        <dbReference type="Proteomes" id="UP000036338"/>
    </source>
</evidence>
<dbReference type="PRINTS" id="PR00184">
    <property type="entry name" value="NEISSPPORIN"/>
</dbReference>
<evidence type="ECO:0000256" key="7">
    <source>
        <dbReference type="ARBA" id="ARBA00023065"/>
    </source>
</evidence>
<dbReference type="CDD" id="cd00342">
    <property type="entry name" value="gram_neg_porins"/>
    <property type="match status" value="1"/>
</dbReference>
<evidence type="ECO:0000259" key="11">
    <source>
        <dbReference type="Pfam" id="PF13609"/>
    </source>
</evidence>
<keyword evidence="7" id="KW-0406">Ion transport</keyword>
<gene>
    <name evidence="12" type="ORF">VL15_08950</name>
</gene>
<dbReference type="GO" id="GO:0046930">
    <property type="term" value="C:pore complex"/>
    <property type="evidence" value="ECO:0007669"/>
    <property type="project" value="UniProtKB-KW"/>
</dbReference>
<dbReference type="InterPro" id="IPR002299">
    <property type="entry name" value="Porin_Neis"/>
</dbReference>
<dbReference type="InterPro" id="IPR033900">
    <property type="entry name" value="Gram_neg_porin_domain"/>
</dbReference>
<comment type="subunit">
    <text evidence="2">Homotrimer.</text>
</comment>
<dbReference type="Gene3D" id="2.40.160.10">
    <property type="entry name" value="Porin"/>
    <property type="match status" value="1"/>
</dbReference>